<name>A0A564W9V5_9FIRM</name>
<dbReference type="EMBL" id="CABHNW010000171">
    <property type="protein sequence ID" value="VUX40772.1"/>
    <property type="molecule type" value="Genomic_DNA"/>
</dbReference>
<dbReference type="Proteomes" id="UP000408482">
    <property type="component" value="Unassembled WGS sequence"/>
</dbReference>
<sequence length="37" mass="4408">MPENENYHGSRIVNDKVFQKYVKKNTKNIEKALSKQK</sequence>
<evidence type="ECO:0000313" key="2">
    <source>
        <dbReference type="Proteomes" id="UP000408482"/>
    </source>
</evidence>
<keyword evidence="2" id="KW-1185">Reference proteome</keyword>
<evidence type="ECO:0000313" key="1">
    <source>
        <dbReference type="EMBL" id="VUX40772.1"/>
    </source>
</evidence>
<reference evidence="1 2" key="1">
    <citation type="submission" date="2019-07" db="EMBL/GenBank/DDBJ databases">
        <authorList>
            <person name="Hibberd C M."/>
            <person name="Gehrig L. J."/>
            <person name="Chang H.-W."/>
            <person name="Venkatesh S."/>
        </authorList>
    </citation>
    <scope>NUCLEOTIDE SEQUENCE [LARGE SCALE GENOMIC DNA]</scope>
    <source>
        <strain evidence="1">Blautia_luti_SSTS_Bg7063</strain>
    </source>
</reference>
<accession>A0A564W9V5</accession>
<dbReference type="AlphaFoldDB" id="A0A564W9V5"/>
<gene>
    <name evidence="1" type="ORF">RSSSTS7063_01383</name>
</gene>
<protein>
    <submittedName>
        <fullName evidence="1">Uncharacterized protein</fullName>
    </submittedName>
</protein>
<proteinExistence type="predicted"/>
<organism evidence="1 2">
    <name type="scientific">Blautia luti</name>
    <dbReference type="NCBI Taxonomy" id="89014"/>
    <lineage>
        <taxon>Bacteria</taxon>
        <taxon>Bacillati</taxon>
        <taxon>Bacillota</taxon>
        <taxon>Clostridia</taxon>
        <taxon>Lachnospirales</taxon>
        <taxon>Lachnospiraceae</taxon>
        <taxon>Blautia</taxon>
    </lineage>
</organism>